<feature type="region of interest" description="Disordered" evidence="1">
    <location>
        <begin position="1"/>
        <end position="117"/>
    </location>
</feature>
<gene>
    <name evidence="2" type="ORF">PAHAL_9G227500</name>
</gene>
<reference evidence="2" key="1">
    <citation type="submission" date="2018-04" db="EMBL/GenBank/DDBJ databases">
        <title>WGS assembly of Panicum hallii.</title>
        <authorList>
            <person name="Lovell J."/>
            <person name="Jenkins J."/>
            <person name="Lowry D."/>
            <person name="Mamidi S."/>
            <person name="Sreedasyam A."/>
            <person name="Weng X."/>
            <person name="Barry K."/>
            <person name="Bonette J."/>
            <person name="Campitelli B."/>
            <person name="Daum C."/>
            <person name="Gordon S."/>
            <person name="Gould B."/>
            <person name="Lipzen A."/>
            <person name="Macqueen A."/>
            <person name="Palacio-Mejia J."/>
            <person name="Plott C."/>
            <person name="Shakirov E."/>
            <person name="Shu S."/>
            <person name="Yoshinaga Y."/>
            <person name="Zane M."/>
            <person name="Rokhsar D."/>
            <person name="Grimwood J."/>
            <person name="Schmutz J."/>
            <person name="Juenger T."/>
        </authorList>
    </citation>
    <scope>NUCLEOTIDE SEQUENCE [LARGE SCALE GENOMIC DNA]</scope>
    <source>
        <strain evidence="2">FIL2</strain>
    </source>
</reference>
<organism evidence="2">
    <name type="scientific">Panicum hallii</name>
    <dbReference type="NCBI Taxonomy" id="206008"/>
    <lineage>
        <taxon>Eukaryota</taxon>
        <taxon>Viridiplantae</taxon>
        <taxon>Streptophyta</taxon>
        <taxon>Embryophyta</taxon>
        <taxon>Tracheophyta</taxon>
        <taxon>Spermatophyta</taxon>
        <taxon>Magnoliopsida</taxon>
        <taxon>Liliopsida</taxon>
        <taxon>Poales</taxon>
        <taxon>Poaceae</taxon>
        <taxon>PACMAD clade</taxon>
        <taxon>Panicoideae</taxon>
        <taxon>Panicodae</taxon>
        <taxon>Paniceae</taxon>
        <taxon>Panicinae</taxon>
        <taxon>Panicum</taxon>
        <taxon>Panicum sect. Panicum</taxon>
    </lineage>
</organism>
<feature type="compositionally biased region" description="Basic and acidic residues" evidence="1">
    <location>
        <begin position="61"/>
        <end position="70"/>
    </location>
</feature>
<feature type="compositionally biased region" description="Polar residues" evidence="1">
    <location>
        <begin position="1"/>
        <end position="12"/>
    </location>
</feature>
<dbReference type="EMBL" id="CM008054">
    <property type="protein sequence ID" value="PAN46962.1"/>
    <property type="molecule type" value="Genomic_DNA"/>
</dbReference>
<evidence type="ECO:0000313" key="2">
    <source>
        <dbReference type="EMBL" id="PAN46962.1"/>
    </source>
</evidence>
<sequence>MNCYSRSTTMQASKPAARSELDRLGRTEQSDSSARNDAMTPRNRTRDSIKQSEARVPYRAQEIRTAAREEVEGEAAGWSGGGAGGKARVPAGSRTGGFRKTSKINAKKNNTPEEDRK</sequence>
<proteinExistence type="predicted"/>
<name>A0A2S3ILK8_9POAL</name>
<accession>A0A2S3ILK8</accession>
<evidence type="ECO:0000256" key="1">
    <source>
        <dbReference type="SAM" id="MobiDB-lite"/>
    </source>
</evidence>
<dbReference type="AlphaFoldDB" id="A0A2S3ILK8"/>
<protein>
    <submittedName>
        <fullName evidence="2">Uncharacterized protein</fullName>
    </submittedName>
</protein>
<feature type="compositionally biased region" description="Basic and acidic residues" evidence="1">
    <location>
        <begin position="44"/>
        <end position="53"/>
    </location>
</feature>
<dbReference type="Proteomes" id="UP000243499">
    <property type="component" value="Chromosome 9"/>
</dbReference>
<dbReference type="Gramene" id="PAN46962">
    <property type="protein sequence ID" value="PAN46962"/>
    <property type="gene ID" value="PAHAL_9G227500"/>
</dbReference>
<feature type="compositionally biased region" description="Basic and acidic residues" evidence="1">
    <location>
        <begin position="17"/>
        <end position="29"/>
    </location>
</feature>